<dbReference type="RefSeq" id="WP_068768661.1">
    <property type="nucleotide sequence ID" value="NZ_CP109796.1"/>
</dbReference>
<dbReference type="EMBL" id="LRRQ01000018">
    <property type="protein sequence ID" value="OAM91645.1"/>
    <property type="molecule type" value="Genomic_DNA"/>
</dbReference>
<dbReference type="InterPro" id="IPR036766">
    <property type="entry name" value="Fe_traffick_prot_YggX_sf"/>
</dbReference>
<dbReference type="SUPFAM" id="SSF111148">
    <property type="entry name" value="YggX-like"/>
    <property type="match status" value="1"/>
</dbReference>
<dbReference type="Proteomes" id="UP000078486">
    <property type="component" value="Unassembled WGS sequence"/>
</dbReference>
<dbReference type="STRING" id="1184151.AW736_02265"/>
<dbReference type="OrthoDB" id="5771238at2"/>
<evidence type="ECO:0000313" key="1">
    <source>
        <dbReference type="EMBL" id="OAM91645.1"/>
    </source>
</evidence>
<organism evidence="1 2">
    <name type="scientific">Termitidicoccus mucosus</name>
    <dbReference type="NCBI Taxonomy" id="1184151"/>
    <lineage>
        <taxon>Bacteria</taxon>
        <taxon>Pseudomonadati</taxon>
        <taxon>Verrucomicrobiota</taxon>
        <taxon>Opitutia</taxon>
        <taxon>Opitutales</taxon>
        <taxon>Opitutaceae</taxon>
        <taxon>Termitidicoccus</taxon>
    </lineage>
</organism>
<name>A0A178IQG8_9BACT</name>
<dbReference type="GO" id="GO:0005506">
    <property type="term" value="F:iron ion binding"/>
    <property type="evidence" value="ECO:0007669"/>
    <property type="project" value="InterPro"/>
</dbReference>
<proteinExistence type="predicted"/>
<gene>
    <name evidence="1" type="ORF">AW736_02265</name>
</gene>
<comment type="caution">
    <text evidence="1">The sequence shown here is derived from an EMBL/GenBank/DDBJ whole genome shotgun (WGS) entry which is preliminary data.</text>
</comment>
<dbReference type="AlphaFoldDB" id="A0A178IQG8"/>
<accession>A0A178IQG8</accession>
<protein>
    <submittedName>
        <fullName evidence="1">Uncharacterized protein</fullName>
    </submittedName>
</protein>
<evidence type="ECO:0000313" key="2">
    <source>
        <dbReference type="Proteomes" id="UP000078486"/>
    </source>
</evidence>
<reference evidence="1 2" key="1">
    <citation type="submission" date="2016-01" db="EMBL/GenBank/DDBJ databases">
        <title>High potential of lignocellulose degradation of a new Verrucomicrobia species.</title>
        <authorList>
            <person name="Wang Y."/>
            <person name="Shi Y."/>
            <person name="Qiu Z."/>
            <person name="Liu S."/>
            <person name="Yang H."/>
        </authorList>
    </citation>
    <scope>NUCLEOTIDE SEQUENCE [LARGE SCALE GENOMIC DNA]</scope>
    <source>
        <strain evidence="1 2">TSB47</strain>
    </source>
</reference>
<sequence>MIHRHLDNPGFSGAAIDDIISRGAWEDWADLRQAVINNPALLDRVEQICRHYTADPYAQRYHFWMHYVKKHKTAA</sequence>
<keyword evidence="2" id="KW-1185">Reference proteome</keyword>